<protein>
    <recommendedName>
        <fullName evidence="5">Phenylalanyl-tRNA synthetase subunit alpha</fullName>
    </recommendedName>
</protein>
<evidence type="ECO:0000313" key="3">
    <source>
        <dbReference type="Proteomes" id="UP000184240"/>
    </source>
</evidence>
<accession>A0A1M5W5Y3</accession>
<dbReference type="Proteomes" id="UP000290037">
    <property type="component" value="Unassembled WGS sequence"/>
</dbReference>
<reference evidence="2" key="2">
    <citation type="submission" date="2016-11" db="EMBL/GenBank/DDBJ databases">
        <authorList>
            <person name="Jaros S."/>
            <person name="Januszkiewicz K."/>
            <person name="Wedrychowicz H."/>
        </authorList>
    </citation>
    <scope>NUCLEOTIDE SEQUENCE [LARGE SCALE GENOMIC DNA]</scope>
    <source>
        <strain evidence="2">DSM 19859</strain>
    </source>
</reference>
<reference evidence="3" key="1">
    <citation type="submission" date="2016-11" db="EMBL/GenBank/DDBJ databases">
        <authorList>
            <person name="Varghese N."/>
            <person name="Submissions S."/>
        </authorList>
    </citation>
    <scope>NUCLEOTIDE SEQUENCE [LARGE SCALE GENOMIC DNA]</scope>
    <source>
        <strain evidence="3">DSM 19859</strain>
    </source>
</reference>
<organism evidence="2 3">
    <name type="scientific">Leeuwenhoekiella palythoae</name>
    <dbReference type="NCBI Taxonomy" id="573501"/>
    <lineage>
        <taxon>Bacteria</taxon>
        <taxon>Pseudomonadati</taxon>
        <taxon>Bacteroidota</taxon>
        <taxon>Flavobacteriia</taxon>
        <taxon>Flavobacteriales</taxon>
        <taxon>Flavobacteriaceae</taxon>
        <taxon>Leeuwenhoekiella</taxon>
    </lineage>
</organism>
<proteinExistence type="predicted"/>
<evidence type="ECO:0000313" key="4">
    <source>
        <dbReference type="Proteomes" id="UP000290037"/>
    </source>
</evidence>
<dbReference type="EMBL" id="QOVN01000001">
    <property type="protein sequence ID" value="RXG31207.1"/>
    <property type="molecule type" value="Genomic_DNA"/>
</dbReference>
<dbReference type="Proteomes" id="UP000184240">
    <property type="component" value="Unassembled WGS sequence"/>
</dbReference>
<evidence type="ECO:0000313" key="1">
    <source>
        <dbReference type="EMBL" id="RXG31207.1"/>
    </source>
</evidence>
<evidence type="ECO:0000313" key="2">
    <source>
        <dbReference type="EMBL" id="SHH82594.1"/>
    </source>
</evidence>
<dbReference type="OrthoDB" id="953239at2"/>
<sequence>MKKDIIIPEVEGVYVAAVKEFNETHRTNDWNAYLINDTGEPLEMVLIVSKGYSAKQTTSQMRHKLQTLPAKAFAKIEFIEDSVLKLTNEFAVTFFKNGKLFDKKFIFPANSIQDSKAGPLPSMLKEGVLAE</sequence>
<name>A0A1M5W5Y3_9FLAO</name>
<dbReference type="STRING" id="573501.SAMN04487999_1054"/>
<reference evidence="1 4" key="3">
    <citation type="submission" date="2018-07" db="EMBL/GenBank/DDBJ databases">
        <title>Leeuwenhoekiella genomics.</title>
        <authorList>
            <person name="Tahon G."/>
            <person name="Willems A."/>
        </authorList>
    </citation>
    <scope>NUCLEOTIDE SEQUENCE [LARGE SCALE GENOMIC DNA]</scope>
    <source>
        <strain evidence="1 4">LMG 24856</strain>
    </source>
</reference>
<gene>
    <name evidence="1" type="ORF">DSM01_347</name>
    <name evidence="2" type="ORF">SAMN04487999_1054</name>
</gene>
<dbReference type="AlphaFoldDB" id="A0A1M5W5Y3"/>
<dbReference type="RefSeq" id="WP_072981064.1">
    <property type="nucleotide sequence ID" value="NZ_FQXT01000002.1"/>
</dbReference>
<dbReference type="EMBL" id="FQXT01000002">
    <property type="protein sequence ID" value="SHH82594.1"/>
    <property type="molecule type" value="Genomic_DNA"/>
</dbReference>
<evidence type="ECO:0008006" key="5">
    <source>
        <dbReference type="Google" id="ProtNLM"/>
    </source>
</evidence>
<keyword evidence="4" id="KW-1185">Reference proteome</keyword>